<evidence type="ECO:0000259" key="3">
    <source>
        <dbReference type="PROSITE" id="PS50866"/>
    </source>
</evidence>
<feature type="compositionally biased region" description="Basic and acidic residues" evidence="2">
    <location>
        <begin position="871"/>
        <end position="890"/>
    </location>
</feature>
<feature type="compositionally biased region" description="Low complexity" evidence="2">
    <location>
        <begin position="364"/>
        <end position="382"/>
    </location>
</feature>
<dbReference type="GO" id="GO:0030011">
    <property type="term" value="P:maintenance of cell polarity"/>
    <property type="evidence" value="ECO:0007669"/>
    <property type="project" value="TreeGrafter"/>
</dbReference>
<dbReference type="SUPFAM" id="SSF50729">
    <property type="entry name" value="PH domain-like"/>
    <property type="match status" value="1"/>
</dbReference>
<evidence type="ECO:0000313" key="4">
    <source>
        <dbReference type="EMBL" id="CDP33640.1"/>
    </source>
</evidence>
<dbReference type="SUPFAM" id="SSF101576">
    <property type="entry name" value="Supernatant protein factor (SPF), C-terminal domain"/>
    <property type="match status" value="1"/>
</dbReference>
<sequence length="938" mass="102951">METIEIHSKSFMIKWVHVPEDATVEWQIKPLKKSINFGLFMSPQGPASGEFTVTDESGLQSYRRGSAASTTSGGSGSVEKRMEDNGLHKVLWHGKCAADVLAKGHFKVPKGNGGMYALIFDNSFSKTTAKTVLFSQRVSKESKPGSVSTDRNQSLSVPGGALGAHSAPGVDSGAQVDQSGNPAVMVAEPSSSGSAGQGDGSTAVSDGRHLSGPLLKKRRKKMQGYARRYFSLDCETGMLSYYLGQKSSFLRGTMAVPICVISVHRKTRDIFIDSGMEIWSLRAVSMADFDTWVSSLKAARRLGLSGNGSVPHTRPGSPRGVSQGANDEDQRWAEVTKLVNRLETISDEAKNVQFDATGSQTSLADASDNINNNAGNSNSNSGERLQRKPSFWRRRKSSAPSNTDTNKDGVGRSLGAAESSASLIAAPNVDEWRDITNKLQTLVLDFQYILASRNRVLSGKHAPVLSNSMFSFSGRDSGAGPRHSLDEGSLLSEDEFFDATEGVVYMDDDRESSESQAEEGEEEVDESEVSSDEEDIAVDVKRESHPIPQHDLYPLPADPVKRRTQVPPSNGNPPSIVSIMRKNVGKDMSTVAMPVTLNEPITIVQHMAEIFEYSEILDRLAKSTNAVERAMLAGLFSVSIISPFRSKERCMRKPFNPMLGETFELVREDKGFRMLCEKVSHRPVGLALHAESALWTVQYSGKPNQKFWGKSIELIDTGTIKITINQTGEVLEFLQPSMFMRNIIAGEKYIEPSGSATVYSSSGARSIVEYKAGGMFSGRSEDVTIRGYDAGGSEVRTVFQGKWTDRVLNSSSGESLWQVGQLVKDANKHYGFTEFAASLNEATNIEQGKLAPTDSRLRTDLRYYEQGQVDQAEKSKHELEEAQRARRREMESTGKTWAPLFFDKEPSSSKDTFVIKKDSANYWSRRAAGNWDGLPKLW</sequence>
<feature type="region of interest" description="Disordered" evidence="2">
    <location>
        <begin position="547"/>
        <end position="576"/>
    </location>
</feature>
<dbReference type="Gene3D" id="3.30.70.3490">
    <property type="match status" value="1"/>
</dbReference>
<dbReference type="PANTHER" id="PTHR10972:SF203">
    <property type="entry name" value="OXYSTEROL-BINDING PROTEIN HOMOLOG 3"/>
    <property type="match status" value="1"/>
</dbReference>
<gene>
    <name evidence="4" type="ORF">GNLVRS02_ARAD1A13904g</name>
</gene>
<dbReference type="InterPro" id="IPR037239">
    <property type="entry name" value="OSBP_sf"/>
</dbReference>
<evidence type="ECO:0000256" key="2">
    <source>
        <dbReference type="SAM" id="MobiDB-lite"/>
    </source>
</evidence>
<dbReference type="Gene3D" id="2.30.29.30">
    <property type="entry name" value="Pleckstrin-homology domain (PH domain)/Phosphotyrosine-binding domain (PTB)"/>
    <property type="match status" value="1"/>
</dbReference>
<dbReference type="GO" id="GO:0035621">
    <property type="term" value="P:ER to Golgi ceramide transport"/>
    <property type="evidence" value="ECO:0007669"/>
    <property type="project" value="TreeGrafter"/>
</dbReference>
<reference evidence="4" key="2">
    <citation type="submission" date="2014-06" db="EMBL/GenBank/DDBJ databases">
        <title>The complete genome of Blastobotrys (Arxula) adeninivorans LS3 - a yeast of biotechnological interest.</title>
        <authorList>
            <person name="Kunze G."/>
            <person name="Gaillardin C."/>
            <person name="Czernicka M."/>
            <person name="Durrens P."/>
            <person name="Martin T."/>
            <person name="Boer E."/>
            <person name="Gabaldon T."/>
            <person name="Cruz J."/>
            <person name="Talla E."/>
            <person name="Marck C."/>
            <person name="Goffeau A."/>
            <person name="Barbe V."/>
            <person name="Baret P."/>
            <person name="Baronian K."/>
            <person name="Beier S."/>
            <person name="Bleykasten C."/>
            <person name="Bode R."/>
            <person name="Casaregola S."/>
            <person name="Despons L."/>
            <person name="Fairhead C."/>
            <person name="Giersberg M."/>
            <person name="Gierski P."/>
            <person name="Hahnel U."/>
            <person name="Hartmann A."/>
            <person name="Jankowska D."/>
            <person name="Jubin C."/>
            <person name="Jung P."/>
            <person name="Lafontaine I."/>
            <person name="Leh-Louis V."/>
            <person name="Lemaire M."/>
            <person name="Marcet-Houben M."/>
            <person name="Mascher M."/>
            <person name="Morel G."/>
            <person name="Richard G.-F."/>
            <person name="Riechen J."/>
            <person name="Sacerdot C."/>
            <person name="Sarkar A."/>
            <person name="Savel G."/>
            <person name="Schacherer J."/>
            <person name="Sherman D."/>
            <person name="Straub M.-L."/>
            <person name="Stein N."/>
            <person name="Thierry A."/>
            <person name="Trautwein-Schult A."/>
            <person name="Westhof E."/>
            <person name="Worch S."/>
            <person name="Dujon B."/>
            <person name="Souciet J.-L."/>
            <person name="Wincker P."/>
            <person name="Scholz U."/>
            <person name="Neuveglise N."/>
        </authorList>
    </citation>
    <scope>NUCLEOTIDE SEQUENCE</scope>
    <source>
        <strain evidence="4">LS3</strain>
    </source>
</reference>
<dbReference type="EMBL" id="HG937691">
    <property type="protein sequence ID" value="CDP33640.1"/>
    <property type="molecule type" value="Genomic_DNA"/>
</dbReference>
<proteinExistence type="inferred from homology"/>
<dbReference type="PhylomeDB" id="A0A060SXL6"/>
<dbReference type="GO" id="GO:0032934">
    <property type="term" value="F:sterol binding"/>
    <property type="evidence" value="ECO:0007669"/>
    <property type="project" value="TreeGrafter"/>
</dbReference>
<evidence type="ECO:0000256" key="1">
    <source>
        <dbReference type="ARBA" id="ARBA00008842"/>
    </source>
</evidence>
<dbReference type="GO" id="GO:0120009">
    <property type="term" value="P:intermembrane lipid transfer"/>
    <property type="evidence" value="ECO:0007669"/>
    <property type="project" value="UniProtKB-ARBA"/>
</dbReference>
<reference evidence="4" key="1">
    <citation type="submission" date="2014-02" db="EMBL/GenBank/DDBJ databases">
        <authorList>
            <person name="Genoscope - CEA"/>
        </authorList>
    </citation>
    <scope>NUCLEOTIDE SEQUENCE</scope>
    <source>
        <strain evidence="4">LS3</strain>
    </source>
</reference>
<dbReference type="AlphaFoldDB" id="A0A060SXL6"/>
<feature type="region of interest" description="Disordered" evidence="2">
    <location>
        <begin position="303"/>
        <end position="330"/>
    </location>
</feature>
<dbReference type="GO" id="GO:0005829">
    <property type="term" value="C:cytosol"/>
    <property type="evidence" value="ECO:0007669"/>
    <property type="project" value="TreeGrafter"/>
</dbReference>
<feature type="region of interest" description="Disordered" evidence="2">
    <location>
        <begin position="508"/>
        <end position="534"/>
    </location>
</feature>
<feature type="compositionally biased region" description="Polar residues" evidence="2">
    <location>
        <begin position="145"/>
        <end position="156"/>
    </location>
</feature>
<feature type="region of interest" description="Disordered" evidence="2">
    <location>
        <begin position="360"/>
        <end position="413"/>
    </location>
</feature>
<dbReference type="GO" id="GO:0034727">
    <property type="term" value="P:piecemeal microautophagy of the nucleus"/>
    <property type="evidence" value="ECO:0007669"/>
    <property type="project" value="TreeGrafter"/>
</dbReference>
<dbReference type="Gene3D" id="2.40.160.120">
    <property type="match status" value="1"/>
</dbReference>
<comment type="similarity">
    <text evidence="1">Belongs to the OSBP family.</text>
</comment>
<protein>
    <submittedName>
        <fullName evidence="4">ARAD1A13904p</fullName>
    </submittedName>
</protein>
<organism evidence="4">
    <name type="scientific">Blastobotrys adeninivorans</name>
    <name type="common">Yeast</name>
    <name type="synonym">Arxula adeninivorans</name>
    <dbReference type="NCBI Taxonomy" id="409370"/>
    <lineage>
        <taxon>Eukaryota</taxon>
        <taxon>Fungi</taxon>
        <taxon>Dikarya</taxon>
        <taxon>Ascomycota</taxon>
        <taxon>Saccharomycotina</taxon>
        <taxon>Dipodascomycetes</taxon>
        <taxon>Dipodascales</taxon>
        <taxon>Trichomonascaceae</taxon>
        <taxon>Blastobotrys</taxon>
    </lineage>
</organism>
<dbReference type="GO" id="GO:0097038">
    <property type="term" value="C:perinuclear endoplasmic reticulum"/>
    <property type="evidence" value="ECO:0007669"/>
    <property type="project" value="TreeGrafter"/>
</dbReference>
<dbReference type="GO" id="GO:0032541">
    <property type="term" value="C:cortical endoplasmic reticulum"/>
    <property type="evidence" value="ECO:0007669"/>
    <property type="project" value="TreeGrafter"/>
</dbReference>
<dbReference type="Pfam" id="PF15409">
    <property type="entry name" value="PH_8"/>
    <property type="match status" value="1"/>
</dbReference>
<dbReference type="InterPro" id="IPR000648">
    <property type="entry name" value="Oxysterol-bd"/>
</dbReference>
<dbReference type="InterPro" id="IPR041680">
    <property type="entry name" value="PH_8"/>
</dbReference>
<dbReference type="GO" id="GO:0006897">
    <property type="term" value="P:endocytosis"/>
    <property type="evidence" value="ECO:0007669"/>
    <property type="project" value="TreeGrafter"/>
</dbReference>
<dbReference type="PANTHER" id="PTHR10972">
    <property type="entry name" value="OXYSTEROL-BINDING PROTEIN-RELATED"/>
    <property type="match status" value="1"/>
</dbReference>
<dbReference type="SUPFAM" id="SSF144000">
    <property type="entry name" value="Oxysterol-binding protein-like"/>
    <property type="match status" value="1"/>
</dbReference>
<dbReference type="Pfam" id="PF01237">
    <property type="entry name" value="Oxysterol_BP"/>
    <property type="match status" value="1"/>
</dbReference>
<dbReference type="PROSITE" id="PS50866">
    <property type="entry name" value="GOLD"/>
    <property type="match status" value="1"/>
</dbReference>
<dbReference type="GO" id="GO:0006887">
    <property type="term" value="P:exocytosis"/>
    <property type="evidence" value="ECO:0007669"/>
    <property type="project" value="TreeGrafter"/>
</dbReference>
<dbReference type="FunFam" id="2.40.160.120:FF:000001">
    <property type="entry name" value="Oxysterol-binding protein"/>
    <property type="match status" value="1"/>
</dbReference>
<dbReference type="InterPro" id="IPR009038">
    <property type="entry name" value="GOLD_dom"/>
</dbReference>
<feature type="compositionally biased region" description="Polar residues" evidence="2">
    <location>
        <begin position="566"/>
        <end position="575"/>
    </location>
</feature>
<dbReference type="InterPro" id="IPR036598">
    <property type="entry name" value="GOLD_dom_sf"/>
</dbReference>
<name>A0A060SXL6_BLAAD</name>
<dbReference type="InterPro" id="IPR011993">
    <property type="entry name" value="PH-like_dom_sf"/>
</dbReference>
<feature type="region of interest" description="Disordered" evidence="2">
    <location>
        <begin position="868"/>
        <end position="890"/>
    </location>
</feature>
<accession>A0A060SXL6</accession>
<feature type="domain" description="GOLD" evidence="3">
    <location>
        <begin position="1"/>
        <end position="138"/>
    </location>
</feature>
<dbReference type="Gene3D" id="2.60.120.680">
    <property type="entry name" value="GOLD domain"/>
    <property type="match status" value="1"/>
</dbReference>
<dbReference type="CDD" id="cd13289">
    <property type="entry name" value="PH_Osh3p_yeast"/>
    <property type="match status" value="1"/>
</dbReference>
<feature type="region of interest" description="Disordered" evidence="2">
    <location>
        <begin position="137"/>
        <end position="219"/>
    </location>
</feature>
<dbReference type="GO" id="GO:0005886">
    <property type="term" value="C:plasma membrane"/>
    <property type="evidence" value="ECO:0007669"/>
    <property type="project" value="TreeGrafter"/>
</dbReference>